<dbReference type="EMBL" id="LCNV01000025">
    <property type="protein sequence ID" value="KKU63387.1"/>
    <property type="molecule type" value="Genomic_DNA"/>
</dbReference>
<dbReference type="AlphaFoldDB" id="A0A0G1S233"/>
<evidence type="ECO:0000313" key="1">
    <source>
        <dbReference type="EMBL" id="KKU63387.1"/>
    </source>
</evidence>
<evidence type="ECO:0000313" key="2">
    <source>
        <dbReference type="Proteomes" id="UP000034364"/>
    </source>
</evidence>
<accession>A0A0G1S233</accession>
<dbReference type="Proteomes" id="UP000034364">
    <property type="component" value="Unassembled WGS sequence"/>
</dbReference>
<reference evidence="1 2" key="1">
    <citation type="journal article" date="2015" name="Nature">
        <title>rRNA introns, odd ribosomes, and small enigmatic genomes across a large radiation of phyla.</title>
        <authorList>
            <person name="Brown C.T."/>
            <person name="Hug L.A."/>
            <person name="Thomas B.C."/>
            <person name="Sharon I."/>
            <person name="Castelle C.J."/>
            <person name="Singh A."/>
            <person name="Wilkins M.J."/>
            <person name="Williams K.H."/>
            <person name="Banfield J.F."/>
        </authorList>
    </citation>
    <scope>NUCLEOTIDE SEQUENCE [LARGE SCALE GENOMIC DNA]</scope>
</reference>
<proteinExistence type="predicted"/>
<sequence length="78" mass="9043">MPPAKKRGVCLYHRLLTLFHGKISFRSLPLLFYEEEKTFDNKSKGDIQELNADYQYRELSAEKSPDAGVFFFTSPVEP</sequence>
<name>A0A0G1S233_9BACT</name>
<protein>
    <submittedName>
        <fullName evidence="1">Uncharacterized protein</fullName>
    </submittedName>
</protein>
<comment type="caution">
    <text evidence="1">The sequence shown here is derived from an EMBL/GenBank/DDBJ whole genome shotgun (WGS) entry which is preliminary data.</text>
</comment>
<organism evidence="1 2">
    <name type="scientific">Candidatus Amesbacteria bacterium GW2011_GWA1_47_16</name>
    <dbReference type="NCBI Taxonomy" id="1618353"/>
    <lineage>
        <taxon>Bacteria</taxon>
        <taxon>Candidatus Amesiibacteriota</taxon>
    </lineage>
</organism>
<gene>
    <name evidence="1" type="ORF">UX87_C0025G0004</name>
</gene>